<dbReference type="PANTHER" id="PTHR46890:SF48">
    <property type="entry name" value="RNA-DIRECTED DNA POLYMERASE"/>
    <property type="match status" value="1"/>
</dbReference>
<evidence type="ECO:0000259" key="1">
    <source>
        <dbReference type="PROSITE" id="PS50878"/>
    </source>
</evidence>
<feature type="domain" description="Reverse transcriptase" evidence="1">
    <location>
        <begin position="1"/>
        <end position="134"/>
    </location>
</feature>
<comment type="caution">
    <text evidence="2">The sequence shown here is derived from an EMBL/GenBank/DDBJ whole genome shotgun (WGS) entry which is preliminary data.</text>
</comment>
<dbReference type="Pfam" id="PF00078">
    <property type="entry name" value="RVT_1"/>
    <property type="match status" value="1"/>
</dbReference>
<name>A0ABR0MR09_GOSAR</name>
<organism evidence="2 3">
    <name type="scientific">Gossypium arboreum</name>
    <name type="common">Tree cotton</name>
    <name type="synonym">Gossypium nanking</name>
    <dbReference type="NCBI Taxonomy" id="29729"/>
    <lineage>
        <taxon>Eukaryota</taxon>
        <taxon>Viridiplantae</taxon>
        <taxon>Streptophyta</taxon>
        <taxon>Embryophyta</taxon>
        <taxon>Tracheophyta</taxon>
        <taxon>Spermatophyta</taxon>
        <taxon>Magnoliopsida</taxon>
        <taxon>eudicotyledons</taxon>
        <taxon>Gunneridae</taxon>
        <taxon>Pentapetalae</taxon>
        <taxon>rosids</taxon>
        <taxon>malvids</taxon>
        <taxon>Malvales</taxon>
        <taxon>Malvaceae</taxon>
        <taxon>Malvoideae</taxon>
        <taxon>Gossypium</taxon>
    </lineage>
</organism>
<dbReference type="SUPFAM" id="SSF56672">
    <property type="entry name" value="DNA/RNA polymerases"/>
    <property type="match status" value="1"/>
</dbReference>
<proteinExistence type="predicted"/>
<evidence type="ECO:0000313" key="3">
    <source>
        <dbReference type="Proteomes" id="UP001358586"/>
    </source>
</evidence>
<dbReference type="PROSITE" id="PS50878">
    <property type="entry name" value="RT_POL"/>
    <property type="match status" value="1"/>
</dbReference>
<dbReference type="InterPro" id="IPR052343">
    <property type="entry name" value="Retrotransposon-Effector_Assoc"/>
</dbReference>
<dbReference type="InterPro" id="IPR000477">
    <property type="entry name" value="RT_dom"/>
</dbReference>
<protein>
    <recommendedName>
        <fullName evidence="1">Reverse transcriptase domain-containing protein</fullName>
    </recommendedName>
</protein>
<dbReference type="EMBL" id="JARKNE010000012">
    <property type="protein sequence ID" value="KAK5775534.1"/>
    <property type="molecule type" value="Genomic_DNA"/>
</dbReference>
<accession>A0ABR0MR09</accession>
<dbReference type="InterPro" id="IPR043502">
    <property type="entry name" value="DNA/RNA_pol_sf"/>
</dbReference>
<dbReference type="Proteomes" id="UP001358586">
    <property type="component" value="Chromosome 12"/>
</dbReference>
<sequence>MTHFRPISLYRVLYKIIAEVLANRLKATLPKCISQNQSAFVHERMIHNNILIAHELVHYLQSAKNSPNKGFVIKLDMSKAYDHVEWNFIEEVMRRMGYADIWVDKIMNYVRSVRYVVKCNSTLSETIIPERGLR</sequence>
<gene>
    <name evidence="2" type="ORF">PVK06_043435</name>
</gene>
<dbReference type="PANTHER" id="PTHR46890">
    <property type="entry name" value="NON-LTR RETROLELEMENT REVERSE TRANSCRIPTASE-LIKE PROTEIN-RELATED"/>
    <property type="match status" value="1"/>
</dbReference>
<keyword evidence="3" id="KW-1185">Reference proteome</keyword>
<reference evidence="2 3" key="1">
    <citation type="submission" date="2023-03" db="EMBL/GenBank/DDBJ databases">
        <title>WGS of Gossypium arboreum.</title>
        <authorList>
            <person name="Yu D."/>
        </authorList>
    </citation>
    <scope>NUCLEOTIDE SEQUENCE [LARGE SCALE GENOMIC DNA]</scope>
    <source>
        <tissue evidence="2">Leaf</tissue>
    </source>
</reference>
<evidence type="ECO:0000313" key="2">
    <source>
        <dbReference type="EMBL" id="KAK5775534.1"/>
    </source>
</evidence>